<feature type="domain" description="Glycosyl hydrolase family 13 catalytic" evidence="3">
    <location>
        <begin position="148"/>
        <end position="501"/>
    </location>
</feature>
<dbReference type="GO" id="GO:0031216">
    <property type="term" value="F:neopullulanase activity"/>
    <property type="evidence" value="ECO:0007669"/>
    <property type="project" value="UniProtKB-EC"/>
</dbReference>
<dbReference type="CDD" id="cd02857">
    <property type="entry name" value="E_set_CDase_PDE_N"/>
    <property type="match status" value="1"/>
</dbReference>
<gene>
    <name evidence="4" type="ORF">FM115_02840</name>
</gene>
<dbReference type="PANTHER" id="PTHR10357">
    <property type="entry name" value="ALPHA-AMYLASE FAMILY MEMBER"/>
    <property type="match status" value="1"/>
</dbReference>
<proteinExistence type="predicted"/>
<dbReference type="AlphaFoldDB" id="A0A1R4IWA3"/>
<dbReference type="InterPro" id="IPR017853">
    <property type="entry name" value="GH"/>
</dbReference>
<dbReference type="CDD" id="cd11338">
    <property type="entry name" value="AmyAc_CMD"/>
    <property type="match status" value="1"/>
</dbReference>
<dbReference type="RefSeq" id="WP_256971725.1">
    <property type="nucleotide sequence ID" value="NZ_FUKW01000046.1"/>
</dbReference>
<sequence>MNGLNRQAVYHKANSAYAYMKDAQTMCLTLRTAHDVESVVLLTDHPDGWVKDEKSYYWKKTKIGMKKIYQTALYIYWQVEHHPSNHQMRYGFLLEAEQESLLYIERGWFSPEDHFIENDINSYFAFPYMHESEVIQAPSWVNETIWYQVMPDRFYDPGNLSWGSSKHFGQYDFHGGTLDGIREKLPYLKNLGISGIYLTPIFKSPTAHKYDTEDYMEIDPHFGTKESFKSLVDAAHALGIRVLLDGVFNHIGDQSVFFQDVLKHGEQSIYKDWFYIEQFPLEDSEDTRIVDHYRHFTPNMPKLNTINKEVQTYLIKVALYWIEEYNIDGWRLDVANEIDHAFLRILRTRLKDVRPDCYIVGEIWHHADAWLQGDQLDGVMNYPLGKPILEWIAANRLSTFEFQEQFVHALLQYSENVNRGMLTLLDSHDAPRLYEYADYDREKTALCLVMLYLLPGSICLYYGTEIGIDGREDPTNRKPMQWAKEFSIDFKDLIKRLSSLRRSNLALFTGNQFEFLEVREDLLILKKETKTQALYLLINQSQKPQCIEITELKNRKGRDLLEQQSILIGDEVVLASASYKIYKFENKQNKMVTKY</sequence>
<dbReference type="InterPro" id="IPR013783">
    <property type="entry name" value="Ig-like_fold"/>
</dbReference>
<reference evidence="4 5" key="1">
    <citation type="submission" date="2017-02" db="EMBL/GenBank/DDBJ databases">
        <authorList>
            <person name="Peterson S.W."/>
        </authorList>
    </citation>
    <scope>NUCLEOTIDE SEQUENCE [LARGE SCALE GENOMIC DNA]</scope>
    <source>
        <strain evidence="4 5">42ea</strain>
    </source>
</reference>
<keyword evidence="2 4" id="KW-0326">Glycosidase</keyword>
<dbReference type="EC" id="3.2.1.135" evidence="4"/>
<keyword evidence="1 4" id="KW-0378">Hydrolase</keyword>
<evidence type="ECO:0000313" key="5">
    <source>
        <dbReference type="Proteomes" id="UP000195611"/>
    </source>
</evidence>
<dbReference type="Gene3D" id="2.60.40.10">
    <property type="entry name" value="Immunoglobulins"/>
    <property type="match status" value="1"/>
</dbReference>
<dbReference type="SUPFAM" id="SSF51445">
    <property type="entry name" value="(Trans)glycosidases"/>
    <property type="match status" value="1"/>
</dbReference>
<dbReference type="Gene3D" id="3.20.20.80">
    <property type="entry name" value="Glycosidases"/>
    <property type="match status" value="1"/>
</dbReference>
<protein>
    <submittedName>
        <fullName evidence="4">Neopullulanase</fullName>
        <ecNumber evidence="4">3.2.1.135</ecNumber>
    </submittedName>
</protein>
<name>A0A1R4IWA3_9LACT</name>
<dbReference type="EMBL" id="FUKW01000046">
    <property type="protein sequence ID" value="SJN23998.1"/>
    <property type="molecule type" value="Genomic_DNA"/>
</dbReference>
<dbReference type="Proteomes" id="UP000195611">
    <property type="component" value="Unassembled WGS sequence"/>
</dbReference>
<accession>A0A1R4IWA3</accession>
<evidence type="ECO:0000256" key="2">
    <source>
        <dbReference type="ARBA" id="ARBA00023295"/>
    </source>
</evidence>
<dbReference type="InterPro" id="IPR006047">
    <property type="entry name" value="GH13_cat_dom"/>
</dbReference>
<dbReference type="Gene3D" id="3.90.400.10">
    <property type="entry name" value="Oligo-1,6-glucosidase, Domain 2"/>
    <property type="match status" value="1"/>
</dbReference>
<dbReference type="Pfam" id="PF00128">
    <property type="entry name" value="Alpha-amylase"/>
    <property type="match status" value="1"/>
</dbReference>
<dbReference type="PANTHER" id="PTHR10357:SF210">
    <property type="entry name" value="MALTODEXTRIN GLUCOSIDASE"/>
    <property type="match status" value="1"/>
</dbReference>
<evidence type="ECO:0000313" key="4">
    <source>
        <dbReference type="EMBL" id="SJN23998.1"/>
    </source>
</evidence>
<dbReference type="GO" id="GO:0005975">
    <property type="term" value="P:carbohydrate metabolic process"/>
    <property type="evidence" value="ECO:0007669"/>
    <property type="project" value="InterPro"/>
</dbReference>
<evidence type="ECO:0000256" key="1">
    <source>
        <dbReference type="ARBA" id="ARBA00022801"/>
    </source>
</evidence>
<dbReference type="InterPro" id="IPR045857">
    <property type="entry name" value="O16G_dom_2"/>
</dbReference>
<dbReference type="InterPro" id="IPR014756">
    <property type="entry name" value="Ig_E-set"/>
</dbReference>
<dbReference type="InterPro" id="IPR004185">
    <property type="entry name" value="Glyco_hydro_13_lg-like_dom"/>
</dbReference>
<evidence type="ECO:0000259" key="3">
    <source>
        <dbReference type="SMART" id="SM00642"/>
    </source>
</evidence>
<dbReference type="SUPFAM" id="SSF81296">
    <property type="entry name" value="E set domains"/>
    <property type="match status" value="1"/>
</dbReference>
<organism evidence="4 5">
    <name type="scientific">Marinilactibacillus psychrotolerans 42ea</name>
    <dbReference type="NCBI Taxonomy" id="1255609"/>
    <lineage>
        <taxon>Bacteria</taxon>
        <taxon>Bacillati</taxon>
        <taxon>Bacillota</taxon>
        <taxon>Bacilli</taxon>
        <taxon>Lactobacillales</taxon>
        <taxon>Carnobacteriaceae</taxon>
        <taxon>Marinilactibacillus</taxon>
    </lineage>
</organism>
<dbReference type="SMART" id="SM00642">
    <property type="entry name" value="Aamy"/>
    <property type="match status" value="1"/>
</dbReference>
<dbReference type="Pfam" id="PF02903">
    <property type="entry name" value="Alpha-amylase_N"/>
    <property type="match status" value="1"/>
</dbReference>